<evidence type="ECO:0000256" key="1">
    <source>
        <dbReference type="SAM" id="Phobius"/>
    </source>
</evidence>
<keyword evidence="1" id="KW-0472">Membrane</keyword>
<name>A0ABZ3HAM4_9BACT</name>
<protein>
    <recommendedName>
        <fullName evidence="4">SHOCT domain-containing protein</fullName>
    </recommendedName>
</protein>
<keyword evidence="3" id="KW-1185">Reference proteome</keyword>
<dbReference type="EMBL" id="CP147920">
    <property type="protein sequence ID" value="XAU15417.1"/>
    <property type="molecule type" value="Genomic_DNA"/>
</dbReference>
<keyword evidence="1" id="KW-0812">Transmembrane</keyword>
<evidence type="ECO:0000313" key="3">
    <source>
        <dbReference type="Proteomes" id="UP001447842"/>
    </source>
</evidence>
<dbReference type="Proteomes" id="UP001447842">
    <property type="component" value="Chromosome"/>
</dbReference>
<reference evidence="2 3" key="1">
    <citation type="submission" date="2024-03" db="EMBL/GenBank/DDBJ databases">
        <title>Sulfurimonas sp. HSL3-1.</title>
        <authorList>
            <person name="Wang S."/>
        </authorList>
    </citation>
    <scope>NUCLEOTIDE SEQUENCE [LARGE SCALE GENOMIC DNA]</scope>
    <source>
        <strain evidence="2 3">HSL3-1</strain>
    </source>
</reference>
<proteinExistence type="predicted"/>
<organism evidence="2 3">
    <name type="scientific">Sulfurimonas diazotrophicus</name>
    <dbReference type="NCBI Taxonomy" id="3131939"/>
    <lineage>
        <taxon>Bacteria</taxon>
        <taxon>Pseudomonadati</taxon>
        <taxon>Campylobacterota</taxon>
        <taxon>Epsilonproteobacteria</taxon>
        <taxon>Campylobacterales</taxon>
        <taxon>Sulfurimonadaceae</taxon>
        <taxon>Sulfurimonas</taxon>
    </lineage>
</organism>
<gene>
    <name evidence="2" type="ORF">WCY31_01650</name>
</gene>
<sequence length="69" mass="7977">MHTFGMGWMWLWWLLPLLIIAAVFYLAAAGRDNGRRRSRALELLDERLARGEIDIGTYEKLKAELTENG</sequence>
<dbReference type="RefSeq" id="WP_345972900.1">
    <property type="nucleotide sequence ID" value="NZ_CP147920.1"/>
</dbReference>
<keyword evidence="1" id="KW-1133">Transmembrane helix</keyword>
<accession>A0ABZ3HAM4</accession>
<evidence type="ECO:0008006" key="4">
    <source>
        <dbReference type="Google" id="ProtNLM"/>
    </source>
</evidence>
<feature type="transmembrane region" description="Helical" evidence="1">
    <location>
        <begin position="6"/>
        <end position="29"/>
    </location>
</feature>
<evidence type="ECO:0000313" key="2">
    <source>
        <dbReference type="EMBL" id="XAU15417.1"/>
    </source>
</evidence>